<keyword evidence="3" id="KW-1185">Reference proteome</keyword>
<evidence type="ECO:0000256" key="1">
    <source>
        <dbReference type="SAM" id="Phobius"/>
    </source>
</evidence>
<protein>
    <submittedName>
        <fullName evidence="2">Lipopolysaccharide export LptBFGC system permease protein LptF</fullName>
    </submittedName>
</protein>
<keyword evidence="1" id="KW-1133">Transmembrane helix</keyword>
<evidence type="ECO:0000313" key="3">
    <source>
        <dbReference type="Proteomes" id="UP000698222"/>
    </source>
</evidence>
<dbReference type="Pfam" id="PF14325">
    <property type="entry name" value="DUF4383"/>
    <property type="match status" value="1"/>
</dbReference>
<feature type="transmembrane region" description="Helical" evidence="1">
    <location>
        <begin position="63"/>
        <end position="82"/>
    </location>
</feature>
<dbReference type="EMBL" id="JAGIOC010000001">
    <property type="protein sequence ID" value="MBP2407518.1"/>
    <property type="molecule type" value="Genomic_DNA"/>
</dbReference>
<name>A0ABS4YI00_9MICO</name>
<feature type="transmembrane region" description="Helical" evidence="1">
    <location>
        <begin position="23"/>
        <end position="43"/>
    </location>
</feature>
<feature type="transmembrane region" description="Helical" evidence="1">
    <location>
        <begin position="94"/>
        <end position="112"/>
    </location>
</feature>
<keyword evidence="1" id="KW-0472">Membrane</keyword>
<dbReference type="Proteomes" id="UP000698222">
    <property type="component" value="Unassembled WGS sequence"/>
</dbReference>
<evidence type="ECO:0000313" key="2">
    <source>
        <dbReference type="EMBL" id="MBP2407518.1"/>
    </source>
</evidence>
<feature type="transmembrane region" description="Helical" evidence="1">
    <location>
        <begin position="132"/>
        <end position="152"/>
    </location>
</feature>
<gene>
    <name evidence="2" type="ORF">JOF44_000421</name>
</gene>
<accession>A0ABS4YI00</accession>
<comment type="caution">
    <text evidence="2">The sequence shown here is derived from an EMBL/GenBank/DDBJ whole genome shotgun (WGS) entry which is preliminary data.</text>
</comment>
<organism evidence="2 3">
    <name type="scientific">Brachybacterium fresconis</name>
    <dbReference type="NCBI Taxonomy" id="173363"/>
    <lineage>
        <taxon>Bacteria</taxon>
        <taxon>Bacillati</taxon>
        <taxon>Actinomycetota</taxon>
        <taxon>Actinomycetes</taxon>
        <taxon>Micrococcales</taxon>
        <taxon>Dermabacteraceae</taxon>
        <taxon>Brachybacterium</taxon>
    </lineage>
</organism>
<reference evidence="2 3" key="1">
    <citation type="submission" date="2021-03" db="EMBL/GenBank/DDBJ databases">
        <title>Sequencing the genomes of 1000 actinobacteria strains.</title>
        <authorList>
            <person name="Klenk H.-P."/>
        </authorList>
    </citation>
    <scope>NUCLEOTIDE SEQUENCE [LARGE SCALE GENOMIC DNA]</scope>
    <source>
        <strain evidence="2 3">DSM 14564</strain>
    </source>
</reference>
<proteinExistence type="predicted"/>
<keyword evidence="1" id="KW-0812">Transmembrane</keyword>
<sequence>MNATVPSGPAHGRGTKDIGRSPVRLAALLCGFVFLVVGVAGFVPGVTTNFDSIGIAARSEAMLLGIFQVSALHNVIHLLYGFAGLTLSRLSGTARLYLLVGGIIYAVLWIYGIVIDKDSTANFVPLNTADDWLHFVLALTMIGLSVLPRHAAPTAAEADRRP</sequence>
<dbReference type="RefSeq" id="WP_209886782.1">
    <property type="nucleotide sequence ID" value="NZ_BAAAJV010000011.1"/>
</dbReference>